<dbReference type="EMBL" id="JAKGTI010000001">
    <property type="protein sequence ID" value="MCF4097264.1"/>
    <property type="molecule type" value="Genomic_DNA"/>
</dbReference>
<dbReference type="Gene3D" id="3.40.50.2300">
    <property type="match status" value="2"/>
</dbReference>
<keyword evidence="7" id="KW-1185">Reference proteome</keyword>
<dbReference type="CDD" id="cd17574">
    <property type="entry name" value="REC_OmpR"/>
    <property type="match status" value="1"/>
</dbReference>
<name>A0ABS9E326_9HYPH</name>
<dbReference type="SUPFAM" id="SSF52172">
    <property type="entry name" value="CheY-like"/>
    <property type="match status" value="2"/>
</dbReference>
<accession>A0ABS9E326</accession>
<gene>
    <name evidence="6" type="ORF">L1I42_02030</name>
</gene>
<dbReference type="Pfam" id="PF00072">
    <property type="entry name" value="Response_reg"/>
    <property type="match status" value="2"/>
</dbReference>
<evidence type="ECO:0000256" key="4">
    <source>
        <dbReference type="PROSITE-ProRule" id="PRU00169"/>
    </source>
</evidence>
<dbReference type="SUPFAM" id="SSF47226">
    <property type="entry name" value="Histidine-containing phosphotransfer domain, HPT domain"/>
    <property type="match status" value="1"/>
</dbReference>
<evidence type="ECO:0000256" key="3">
    <source>
        <dbReference type="ARBA" id="ARBA00023125"/>
    </source>
</evidence>
<dbReference type="InterPro" id="IPR011006">
    <property type="entry name" value="CheY-like_superfamily"/>
</dbReference>
<keyword evidence="1 4" id="KW-0597">Phosphoprotein</keyword>
<protein>
    <submittedName>
        <fullName evidence="6">Response regulator</fullName>
    </submittedName>
</protein>
<sequence>MDKFAAALHVLRRTYIKDLWQREDVVLDALAKLDADQLVGSHLSALEVAAHKLVGTGRTYQFPQISEAARVVEDLVRDGQSFDKALLHPALLHLLECCAQAREQFEQEDVEIDADAEHDQFDAIEAVDAPTLPSVLIIDDDPQTRDLLKQFISEYARCTLAEDSAHAEHYMAEQAFDLVLLDNKMPGEKSGLDLLKQIKASPDLRHMDVVMITASGEPHAVLESLTAGAADYVIKPFDAEVVARKLKTRLNHLQQTIMLVDDDPAVQNLLTAKFRTLGVKCVTFDDGLVALDEMDKVNPDLIILDRILPGLEGMAVLHKTLEKENFKDTPVVMLSAKRDNKDIMMGLQFGAADYVVKPFNLDELVLRCQRLLERSTLLNRQQDTARQA</sequence>
<dbReference type="InterPro" id="IPR039420">
    <property type="entry name" value="WalR-like"/>
</dbReference>
<evidence type="ECO:0000313" key="7">
    <source>
        <dbReference type="Proteomes" id="UP001201217"/>
    </source>
</evidence>
<dbReference type="PANTHER" id="PTHR48111:SF40">
    <property type="entry name" value="PHOSPHATE REGULON TRANSCRIPTIONAL REGULATORY PROTEIN PHOB"/>
    <property type="match status" value="1"/>
</dbReference>
<dbReference type="InterPro" id="IPR001789">
    <property type="entry name" value="Sig_transdc_resp-reg_receiver"/>
</dbReference>
<feature type="modified residue" description="4-aspartylphosphate" evidence="4">
    <location>
        <position position="305"/>
    </location>
</feature>
<evidence type="ECO:0000256" key="1">
    <source>
        <dbReference type="ARBA" id="ARBA00022553"/>
    </source>
</evidence>
<dbReference type="Proteomes" id="UP001201217">
    <property type="component" value="Unassembled WGS sequence"/>
</dbReference>
<dbReference type="Gene3D" id="1.20.120.160">
    <property type="entry name" value="HPT domain"/>
    <property type="match status" value="1"/>
</dbReference>
<feature type="domain" description="Response regulatory" evidence="5">
    <location>
        <begin position="256"/>
        <end position="372"/>
    </location>
</feature>
<keyword evidence="2" id="KW-0902">Two-component regulatory system</keyword>
<reference evidence="6 7" key="1">
    <citation type="submission" date="2022-01" db="EMBL/GenBank/DDBJ databases">
        <title>Maritalea mediterranea sp. nov., isolated from marine plastic residues from the Malva-rosa beach (Valencia, Spain).</title>
        <authorList>
            <person name="Vidal-Verdu A."/>
            <person name="Molina-Menor E."/>
            <person name="Pascual J."/>
            <person name="Pereto J."/>
            <person name="Porcar M."/>
        </authorList>
    </citation>
    <scope>NUCLEOTIDE SEQUENCE [LARGE SCALE GENOMIC DNA]</scope>
    <source>
        <strain evidence="6 7">P4.10X</strain>
    </source>
</reference>
<feature type="modified residue" description="4-aspartylphosphate" evidence="4">
    <location>
        <position position="182"/>
    </location>
</feature>
<dbReference type="InterPro" id="IPR036641">
    <property type="entry name" value="HPT_dom_sf"/>
</dbReference>
<evidence type="ECO:0000313" key="6">
    <source>
        <dbReference type="EMBL" id="MCF4097264.1"/>
    </source>
</evidence>
<evidence type="ECO:0000259" key="5">
    <source>
        <dbReference type="PROSITE" id="PS50110"/>
    </source>
</evidence>
<organism evidence="6 7">
    <name type="scientific">Maritalea mediterranea</name>
    <dbReference type="NCBI Taxonomy" id="2909667"/>
    <lineage>
        <taxon>Bacteria</taxon>
        <taxon>Pseudomonadati</taxon>
        <taxon>Pseudomonadota</taxon>
        <taxon>Alphaproteobacteria</taxon>
        <taxon>Hyphomicrobiales</taxon>
        <taxon>Devosiaceae</taxon>
        <taxon>Maritalea</taxon>
    </lineage>
</organism>
<evidence type="ECO:0000256" key="2">
    <source>
        <dbReference type="ARBA" id="ARBA00023012"/>
    </source>
</evidence>
<dbReference type="PROSITE" id="PS50110">
    <property type="entry name" value="RESPONSE_REGULATORY"/>
    <property type="match status" value="2"/>
</dbReference>
<feature type="domain" description="Response regulatory" evidence="5">
    <location>
        <begin position="134"/>
        <end position="250"/>
    </location>
</feature>
<proteinExistence type="predicted"/>
<dbReference type="PANTHER" id="PTHR48111">
    <property type="entry name" value="REGULATOR OF RPOS"/>
    <property type="match status" value="1"/>
</dbReference>
<dbReference type="SMART" id="SM00448">
    <property type="entry name" value="REC"/>
    <property type="match status" value="2"/>
</dbReference>
<keyword evidence="3" id="KW-0238">DNA-binding</keyword>
<comment type="caution">
    <text evidence="6">The sequence shown here is derived from an EMBL/GenBank/DDBJ whole genome shotgun (WGS) entry which is preliminary data.</text>
</comment>